<feature type="transmembrane region" description="Helical" evidence="1">
    <location>
        <begin position="79"/>
        <end position="96"/>
    </location>
</feature>
<sequence length="382" mass="44643">MKFKIILIFIIFEIISLTYIVIAGEYNGDYLHRNIKNPIYIILIINISIIFLYLLYYFFWQLLDNLCSRIKIKNFNTPNLNILFFILSILYLFFYIRTGVGKPGSENIELTLLDKIIFLPIIISKFNFLIFIYSAANKYKTKLYYLTLIIFLVTEILRGISFPLLIIGILESKTIFNKLRKINPIITITLLILFINLIYNLKYYIRLDDSYQYLNILTTLSMFVGRLSLTSNLSYLIEHIPSISYMIESNFNYSSINEFLEKLTPAPSIFGIHEKVIEFGKLIFYYNFNHLGSATASSVIGIIMILPEQIIAIVIILISSIVFINIITRLLYSSYQQNCVAFIIMFLTLYQGFWGLLANYIYALTFYLFMLLVLKIFGEKNV</sequence>
<reference evidence="2" key="1">
    <citation type="journal article" date="2017" name="PLoS ONE">
        <title>Genetic diversity of the O antigens of Proteus species and the development of a suspension array for molecular serotyping.</title>
        <authorList>
            <person name="Yu X."/>
            <person name="Torzewska A."/>
            <person name="Zhang X."/>
            <person name="Yin Z."/>
            <person name="Drzewiecka D."/>
            <person name="Cao H."/>
            <person name="Liu B."/>
            <person name="Knirel Y.A."/>
            <person name="Rozalski A."/>
            <person name="Wang L."/>
        </authorList>
    </citation>
    <scope>NUCLEOTIDE SEQUENCE</scope>
    <source>
        <strain evidence="2">CCUG 4677</strain>
    </source>
</reference>
<feature type="transmembrane region" description="Helical" evidence="1">
    <location>
        <begin position="116"/>
        <end position="136"/>
    </location>
</feature>
<keyword evidence="1" id="KW-0812">Transmembrane</keyword>
<keyword evidence="1" id="KW-0472">Membrane</keyword>
<feature type="transmembrane region" description="Helical" evidence="1">
    <location>
        <begin position="310"/>
        <end position="332"/>
    </location>
</feature>
<feature type="transmembrane region" description="Helical" evidence="1">
    <location>
        <begin position="38"/>
        <end position="59"/>
    </location>
</feature>
<evidence type="ECO:0000313" key="2">
    <source>
        <dbReference type="EMBL" id="AXY99754.1"/>
    </source>
</evidence>
<dbReference type="EMBL" id="KY710714">
    <property type="protein sequence ID" value="AXY99754.1"/>
    <property type="molecule type" value="Genomic_DNA"/>
</dbReference>
<accession>A0A385JN41</accession>
<feature type="transmembrane region" description="Helical" evidence="1">
    <location>
        <begin position="182"/>
        <end position="199"/>
    </location>
</feature>
<proteinExistence type="predicted"/>
<feature type="transmembrane region" description="Helical" evidence="1">
    <location>
        <begin position="148"/>
        <end position="170"/>
    </location>
</feature>
<protein>
    <submittedName>
        <fullName evidence="2">Wzy</fullName>
    </submittedName>
</protein>
<feature type="transmembrane region" description="Helical" evidence="1">
    <location>
        <begin position="283"/>
        <end position="304"/>
    </location>
</feature>
<feature type="transmembrane region" description="Helical" evidence="1">
    <location>
        <begin position="6"/>
        <end position="26"/>
    </location>
</feature>
<name>A0A385JN41_PROVU</name>
<dbReference type="AlphaFoldDB" id="A0A385JN41"/>
<keyword evidence="1" id="KW-1133">Transmembrane helix</keyword>
<dbReference type="NCBIfam" id="NF033860">
    <property type="entry name" value="Wzy_O6_O28"/>
    <property type="match status" value="1"/>
</dbReference>
<organism evidence="2">
    <name type="scientific">Proteus vulgaris</name>
    <dbReference type="NCBI Taxonomy" id="585"/>
    <lineage>
        <taxon>Bacteria</taxon>
        <taxon>Pseudomonadati</taxon>
        <taxon>Pseudomonadota</taxon>
        <taxon>Gammaproteobacteria</taxon>
        <taxon>Enterobacterales</taxon>
        <taxon>Morganellaceae</taxon>
        <taxon>Proteus</taxon>
    </lineage>
</organism>
<evidence type="ECO:0000256" key="1">
    <source>
        <dbReference type="SAM" id="Phobius"/>
    </source>
</evidence>
<feature type="transmembrane region" description="Helical" evidence="1">
    <location>
        <begin position="360"/>
        <end position="378"/>
    </location>
</feature>